<dbReference type="InterPro" id="IPR005162">
    <property type="entry name" value="Retrotrans_gag_dom"/>
</dbReference>
<dbReference type="PANTHER" id="PTHR33067">
    <property type="entry name" value="RNA-DIRECTED DNA POLYMERASE-RELATED"/>
    <property type="match status" value="1"/>
</dbReference>
<dbReference type="InterPro" id="IPR021109">
    <property type="entry name" value="Peptidase_aspartic_dom_sf"/>
</dbReference>
<dbReference type="PANTHER" id="PTHR33067:SF15">
    <property type="entry name" value="RNA-DIRECTED DNA POLYMERASE"/>
    <property type="match status" value="1"/>
</dbReference>
<name>A0A9W7MM92_HIBTR</name>
<gene>
    <name evidence="3" type="ORF">HRI_004136700</name>
</gene>
<dbReference type="CDD" id="cd00303">
    <property type="entry name" value="retropepsin_like"/>
    <property type="match status" value="1"/>
</dbReference>
<evidence type="ECO:0000313" key="3">
    <source>
        <dbReference type="EMBL" id="GMJ04675.1"/>
    </source>
</evidence>
<reference evidence="3" key="1">
    <citation type="submission" date="2023-05" db="EMBL/GenBank/DDBJ databases">
        <title>Genome and transcriptome analyses reveal genes involved in the formation of fine ridges on petal epidermal cells in Hibiscus trionum.</title>
        <authorList>
            <person name="Koshimizu S."/>
            <person name="Masuda S."/>
            <person name="Ishii T."/>
            <person name="Shirasu K."/>
            <person name="Hoshino A."/>
            <person name="Arita M."/>
        </authorList>
    </citation>
    <scope>NUCLEOTIDE SEQUENCE</scope>
    <source>
        <strain evidence="3">Hamamatsu line</strain>
    </source>
</reference>
<keyword evidence="4" id="KW-1185">Reference proteome</keyword>
<protein>
    <recommendedName>
        <fullName evidence="2">Retrotransposon gag domain-containing protein</fullName>
    </recommendedName>
</protein>
<feature type="compositionally biased region" description="Pro residues" evidence="1">
    <location>
        <begin position="410"/>
        <end position="425"/>
    </location>
</feature>
<organism evidence="3 4">
    <name type="scientific">Hibiscus trionum</name>
    <name type="common">Flower of an hour</name>
    <dbReference type="NCBI Taxonomy" id="183268"/>
    <lineage>
        <taxon>Eukaryota</taxon>
        <taxon>Viridiplantae</taxon>
        <taxon>Streptophyta</taxon>
        <taxon>Embryophyta</taxon>
        <taxon>Tracheophyta</taxon>
        <taxon>Spermatophyta</taxon>
        <taxon>Magnoliopsida</taxon>
        <taxon>eudicotyledons</taxon>
        <taxon>Gunneridae</taxon>
        <taxon>Pentapetalae</taxon>
        <taxon>rosids</taxon>
        <taxon>malvids</taxon>
        <taxon>Malvales</taxon>
        <taxon>Malvaceae</taxon>
        <taxon>Malvoideae</taxon>
        <taxon>Hibiscus</taxon>
    </lineage>
</organism>
<dbReference type="OrthoDB" id="997438at2759"/>
<feature type="region of interest" description="Disordered" evidence="1">
    <location>
        <begin position="1"/>
        <end position="20"/>
    </location>
</feature>
<evidence type="ECO:0000259" key="2">
    <source>
        <dbReference type="Pfam" id="PF03732"/>
    </source>
</evidence>
<feature type="region of interest" description="Disordered" evidence="1">
    <location>
        <begin position="358"/>
        <end position="432"/>
    </location>
</feature>
<dbReference type="Pfam" id="PF03732">
    <property type="entry name" value="Retrotrans_gag"/>
    <property type="match status" value="1"/>
</dbReference>
<evidence type="ECO:0000313" key="4">
    <source>
        <dbReference type="Proteomes" id="UP001165190"/>
    </source>
</evidence>
<dbReference type="EMBL" id="BSYR01000040">
    <property type="protein sequence ID" value="GMJ04675.1"/>
    <property type="molecule type" value="Genomic_DNA"/>
</dbReference>
<feature type="compositionally biased region" description="Basic and acidic residues" evidence="1">
    <location>
        <begin position="386"/>
        <end position="400"/>
    </location>
</feature>
<proteinExistence type="predicted"/>
<dbReference type="Gene3D" id="2.40.70.10">
    <property type="entry name" value="Acid Proteases"/>
    <property type="match status" value="1"/>
</dbReference>
<dbReference type="Proteomes" id="UP001165190">
    <property type="component" value="Unassembled WGS sequence"/>
</dbReference>
<sequence length="758" mass="86126">MGDENQTIRQLNEAPDGQQPMCITFPNGETPFVLKTGLIHLLPTFHGLPTENPHKHLKEFHMVCLSTKPQGVSDDQIKLRAFPFSLSDIAKDWLFDLPPNSVTTWTDMAKLFLDRFFPAAKASEIRRSILSIQQREAESLYEYWERFKKLCANCPQHGLSEQTLLQYFYEGLTPMDMKVIDAAGGGALVNMTPTAAKTLISTMAANSQRFNQSNEPSRRVREVSTVSLENKIDKLAEIVQTLVADKRKTARLCGICTSPEHPTDCCPMIQEDDVAQANAVGNAYNSGWRNQSNYGYVNNQRPNQPYQQYQPQKPSLESIVEKLALAQEKFQLRTEAHFEAIDKQISQLTLAVSRLESKGKLPSQTEPNPRENVNAITLRSGTVIEPKAREDGVQKEEKKQSPPTRKGMPDPTPVPSPYATPPPFPSRLMKRDKQAEEKEILDVFQKVEINIPLLDVIRKIPRYAKFLKDLCTNKRRLIGIEKVNLGEHVSAVFQRKLPPKLKDQGMFAIPCKIGKVGIKRAMCDLGASINVMPLSFYNSLSAEPLKDTKVTIQLADRSIIYPEGLLENVLVKVKDLIFPADFYVIDMENDRTNNSSEILLGRPFLSTANTKIDVRSGILTMEFDGEVVKFDVYKAMRHPDNVASINFIDVIKPAVEEFIESKSIDDSCRDLKDHDKGIKELKIVSSVHSDLRLTPLRSKMFSFILQELNLELKLPPEKLKNEREIFPVKKLHNRKISRREILSWIKRKNWKKYLSQCL</sequence>
<comment type="caution">
    <text evidence="3">The sequence shown here is derived from an EMBL/GenBank/DDBJ whole genome shotgun (WGS) entry which is preliminary data.</text>
</comment>
<feature type="domain" description="Retrotransposon gag" evidence="2">
    <location>
        <begin position="81"/>
        <end position="173"/>
    </location>
</feature>
<accession>A0A9W7MM92</accession>
<feature type="compositionally biased region" description="Polar residues" evidence="1">
    <location>
        <begin position="1"/>
        <end position="10"/>
    </location>
</feature>
<dbReference type="AlphaFoldDB" id="A0A9W7MM92"/>
<evidence type="ECO:0000256" key="1">
    <source>
        <dbReference type="SAM" id="MobiDB-lite"/>
    </source>
</evidence>